<dbReference type="GO" id="GO:0016874">
    <property type="term" value="F:ligase activity"/>
    <property type="evidence" value="ECO:0007669"/>
    <property type="project" value="UniProtKB-KW"/>
</dbReference>
<evidence type="ECO:0000256" key="4">
    <source>
        <dbReference type="ARBA" id="ARBA00023136"/>
    </source>
</evidence>
<feature type="transmembrane region" description="Helical" evidence="5">
    <location>
        <begin position="213"/>
        <end position="231"/>
    </location>
</feature>
<feature type="transmembrane region" description="Helical" evidence="5">
    <location>
        <begin position="123"/>
        <end position="141"/>
    </location>
</feature>
<organism evidence="7 8">
    <name type="scientific">Clostridium saccharobutylicum</name>
    <dbReference type="NCBI Taxonomy" id="169679"/>
    <lineage>
        <taxon>Bacteria</taxon>
        <taxon>Bacillati</taxon>
        <taxon>Bacillota</taxon>
        <taxon>Clostridia</taxon>
        <taxon>Eubacteriales</taxon>
        <taxon>Clostridiaceae</taxon>
        <taxon>Clostridium</taxon>
    </lineage>
</organism>
<evidence type="ECO:0000313" key="7">
    <source>
        <dbReference type="EMBL" id="OOM15864.1"/>
    </source>
</evidence>
<comment type="caution">
    <text evidence="7">The sequence shown here is derived from an EMBL/GenBank/DDBJ whole genome shotgun (WGS) entry which is preliminary data.</text>
</comment>
<feature type="transmembrane region" description="Helical" evidence="5">
    <location>
        <begin position="582"/>
        <end position="600"/>
    </location>
</feature>
<feature type="transmembrane region" description="Helical" evidence="5">
    <location>
        <begin position="12"/>
        <end position="33"/>
    </location>
</feature>
<evidence type="ECO:0000256" key="1">
    <source>
        <dbReference type="ARBA" id="ARBA00004141"/>
    </source>
</evidence>
<feature type="transmembrane region" description="Helical" evidence="5">
    <location>
        <begin position="59"/>
        <end position="77"/>
    </location>
</feature>
<evidence type="ECO:0000313" key="8">
    <source>
        <dbReference type="Proteomes" id="UP000191154"/>
    </source>
</evidence>
<feature type="transmembrane region" description="Helical" evidence="5">
    <location>
        <begin position="287"/>
        <end position="305"/>
    </location>
</feature>
<dbReference type="GO" id="GO:0016020">
    <property type="term" value="C:membrane"/>
    <property type="evidence" value="ECO:0007669"/>
    <property type="project" value="UniProtKB-SubCell"/>
</dbReference>
<feature type="transmembrane region" description="Helical" evidence="5">
    <location>
        <begin position="236"/>
        <end position="254"/>
    </location>
</feature>
<dbReference type="InterPro" id="IPR051533">
    <property type="entry name" value="WaaL-like"/>
</dbReference>
<feature type="transmembrane region" description="Helical" evidence="5">
    <location>
        <begin position="558"/>
        <end position="576"/>
    </location>
</feature>
<dbReference type="AlphaFoldDB" id="A0A1S8NHA0"/>
<dbReference type="RefSeq" id="WP_077863645.1">
    <property type="nucleotide sequence ID" value="NZ_LZYZ01000001.1"/>
</dbReference>
<reference evidence="7 8" key="1">
    <citation type="submission" date="2016-05" db="EMBL/GenBank/DDBJ databases">
        <title>Microbial solvent formation.</title>
        <authorList>
            <person name="Poehlein A."/>
            <person name="Montoya Solano J.D."/>
            <person name="Flitsch S."/>
            <person name="Krabben P."/>
            <person name="Duerre P."/>
            <person name="Daniel R."/>
        </authorList>
    </citation>
    <scope>NUCLEOTIDE SEQUENCE [LARGE SCALE GENOMIC DNA]</scope>
    <source>
        <strain evidence="7 8">L1-8</strain>
    </source>
</reference>
<gene>
    <name evidence="7" type="ORF">CLOSAC_01350</name>
</gene>
<feature type="domain" description="O-antigen ligase-related" evidence="6">
    <location>
        <begin position="442"/>
        <end position="533"/>
    </location>
</feature>
<protein>
    <submittedName>
        <fullName evidence="7">O-antigen ligase</fullName>
    </submittedName>
</protein>
<feature type="transmembrane region" description="Helical" evidence="5">
    <location>
        <begin position="526"/>
        <end position="546"/>
    </location>
</feature>
<feature type="transmembrane region" description="Helical" evidence="5">
    <location>
        <begin position="89"/>
        <end position="111"/>
    </location>
</feature>
<evidence type="ECO:0000256" key="2">
    <source>
        <dbReference type="ARBA" id="ARBA00022692"/>
    </source>
</evidence>
<dbReference type="PANTHER" id="PTHR37422:SF23">
    <property type="entry name" value="TEICHURONIC ACID BIOSYNTHESIS PROTEIN TUAE"/>
    <property type="match status" value="1"/>
</dbReference>
<keyword evidence="2 5" id="KW-0812">Transmembrane</keyword>
<dbReference type="PANTHER" id="PTHR37422">
    <property type="entry name" value="TEICHURONIC ACID BIOSYNTHESIS PROTEIN TUAE"/>
    <property type="match status" value="1"/>
</dbReference>
<evidence type="ECO:0000256" key="5">
    <source>
        <dbReference type="SAM" id="Phobius"/>
    </source>
</evidence>
<sequence length="608" mass="68456">MKNFGIKSEKSYENLFIPVAFILGIVPLIVRLICIKPNAALINLYGNQPLRDLFSQRKALFLTIFTVILIVISIIFCKKIFKKKDKIVNSILIAAGIFLFLTLLSAMFSSYKDTVFFGIYDRAEGLITITCYMIIFVYSIYTFKNTNNYKYIIIPILVVVVINSFLGLFQYVGQDLIKSDLGKVIVIPSEYNVTPTFQYESGKLYGTLFHYDYVGSFVAIVLPILFCFAIFEDYEIAYKILAGMGSLLSIWLLLGSSSRAGIVGVVVSIILGIVIFGKLISKRKKPFVICLSVFIFIAIAINFATSGKALSRIPSLMGDALSVFKDSSDFDYRQYAFIKNIEYTDNGVNVVFQKDMLKISFENNQYVFENSNNEILDFQRADKVYTTADPNFSDVSIQYCKSNMKATRADQFIINIKGQPAFTFKLKEDNTIHLINPQTGSDMDIVFPETSVFNGKEKLGSSRGYIWGRTIPLLKNHIILGSGPDTFIYQFPQNDLIGKYYAYDTTNMVIDKPHDLYLQIASNEGVVALLAFLVIMIIYIVDSFKLYALKNEYEKEQILGAATCLGVVGYLVAGLFNDSIISVAPIFWIVLGVGVALNFINRQKIKNN</sequence>
<proteinExistence type="predicted"/>
<name>A0A1S8NHA0_CLOSA</name>
<comment type="subcellular location">
    <subcellularLocation>
        <location evidence="1">Membrane</location>
        <topology evidence="1">Multi-pass membrane protein</topology>
    </subcellularLocation>
</comment>
<evidence type="ECO:0000259" key="6">
    <source>
        <dbReference type="Pfam" id="PF04932"/>
    </source>
</evidence>
<feature type="transmembrane region" description="Helical" evidence="5">
    <location>
        <begin position="260"/>
        <end position="280"/>
    </location>
</feature>
<keyword evidence="4 5" id="KW-0472">Membrane</keyword>
<evidence type="ECO:0000256" key="3">
    <source>
        <dbReference type="ARBA" id="ARBA00022989"/>
    </source>
</evidence>
<keyword evidence="7" id="KW-0436">Ligase</keyword>
<accession>A0A1S8NHA0</accession>
<dbReference type="Pfam" id="PF04932">
    <property type="entry name" value="Wzy_C"/>
    <property type="match status" value="1"/>
</dbReference>
<keyword evidence="3 5" id="KW-1133">Transmembrane helix</keyword>
<feature type="transmembrane region" description="Helical" evidence="5">
    <location>
        <begin position="153"/>
        <end position="172"/>
    </location>
</feature>
<dbReference type="Proteomes" id="UP000191154">
    <property type="component" value="Unassembled WGS sequence"/>
</dbReference>
<dbReference type="EMBL" id="LZYZ01000001">
    <property type="protein sequence ID" value="OOM15864.1"/>
    <property type="molecule type" value="Genomic_DNA"/>
</dbReference>
<dbReference type="InterPro" id="IPR007016">
    <property type="entry name" value="O-antigen_ligase-rel_domated"/>
</dbReference>